<dbReference type="Proteomes" id="UP001597546">
    <property type="component" value="Unassembled WGS sequence"/>
</dbReference>
<accession>A0ABW5TV99</accession>
<sequence length="502" mass="54204">MKRILILLLVVIIVFGCKKSKVTDSPTPVVPPVIVPPVTQGPIKVTETAYAFTGAEGAGKNTTGGRGGRVIKVTNLNDSGSGSLRAAVEASGARIVVFEVSGNIKLRSRLQIRNGDITIAGQTAPGDGICLQDYETNVTASNVIIRYLRFRLGDTNVATIESDAIWGREIENIVLDHCSMSWSIDEVASFYHTKNFTMQWCIISESMNNSGHAKGAHGYGGIWGGSPATFHHNLIAHHTNRTPRFDGGLRYSNGSGTGIGKYGIDKVDYRNNVIYNWTGNSTYGGENGQYNIVNNYYKYGPATPTNRRNLIMRISKDNATSAPNPSLYGVGYGTFYITGNYVFGNAAITADNWTGGVGYDSGVTMLMTQKATPFEALAIPIHTAEQAYTKVLEYVGSSFKRDAIDTRITGEVRDGTATFNGSVSGLRGIIDKQGDVGGWPTLVQTTPLLDSDGDGMPDAWEIERKLNPTVANANGKDLSTGYDNIEVYLNSIVATITENQYK</sequence>
<dbReference type="PANTHER" id="PTHR42970:SF1">
    <property type="entry name" value="PECTATE LYASE C-RELATED"/>
    <property type="match status" value="1"/>
</dbReference>
<evidence type="ECO:0000256" key="1">
    <source>
        <dbReference type="ARBA" id="ARBA00022723"/>
    </source>
</evidence>
<gene>
    <name evidence="3" type="ORF">ACFSSE_13520</name>
</gene>
<dbReference type="RefSeq" id="WP_379040333.1">
    <property type="nucleotide sequence ID" value="NZ_JBHSKW010000003.1"/>
</dbReference>
<reference evidence="4" key="1">
    <citation type="journal article" date="2019" name="Int. J. Syst. Evol. Microbiol.">
        <title>The Global Catalogue of Microorganisms (GCM) 10K type strain sequencing project: providing services to taxonomists for standard genome sequencing and annotation.</title>
        <authorList>
            <consortium name="The Broad Institute Genomics Platform"/>
            <consortium name="The Broad Institute Genome Sequencing Center for Infectious Disease"/>
            <person name="Wu L."/>
            <person name="Ma J."/>
        </authorList>
    </citation>
    <scope>NUCLEOTIDE SEQUENCE [LARGE SCALE GENOMIC DNA]</scope>
    <source>
        <strain evidence="4">KCTC 42456</strain>
    </source>
</reference>
<dbReference type="PANTHER" id="PTHR42970">
    <property type="entry name" value="PECTATE LYASE C-RELATED"/>
    <property type="match status" value="1"/>
</dbReference>
<keyword evidence="2" id="KW-0325">Glycoprotein</keyword>
<dbReference type="Gene3D" id="2.160.20.10">
    <property type="entry name" value="Single-stranded right-handed beta-helix, Pectin lyase-like"/>
    <property type="match status" value="1"/>
</dbReference>
<dbReference type="GO" id="GO:0016829">
    <property type="term" value="F:lyase activity"/>
    <property type="evidence" value="ECO:0007669"/>
    <property type="project" value="UniProtKB-KW"/>
</dbReference>
<keyword evidence="3" id="KW-0456">Lyase</keyword>
<dbReference type="SUPFAM" id="SSF51126">
    <property type="entry name" value="Pectin lyase-like"/>
    <property type="match status" value="1"/>
</dbReference>
<evidence type="ECO:0000313" key="4">
    <source>
        <dbReference type="Proteomes" id="UP001597546"/>
    </source>
</evidence>
<keyword evidence="1" id="KW-0479">Metal-binding</keyword>
<dbReference type="PROSITE" id="PS51257">
    <property type="entry name" value="PROKAR_LIPOPROTEIN"/>
    <property type="match status" value="1"/>
</dbReference>
<dbReference type="InterPro" id="IPR011050">
    <property type="entry name" value="Pectin_lyase_fold/virulence"/>
</dbReference>
<protein>
    <submittedName>
        <fullName evidence="3">Polysaccharide lyase family 1 protein</fullName>
    </submittedName>
</protein>
<keyword evidence="4" id="KW-1185">Reference proteome</keyword>
<evidence type="ECO:0000256" key="2">
    <source>
        <dbReference type="ARBA" id="ARBA00023180"/>
    </source>
</evidence>
<dbReference type="EMBL" id="JBHULV010000046">
    <property type="protein sequence ID" value="MFD2732722.1"/>
    <property type="molecule type" value="Genomic_DNA"/>
</dbReference>
<evidence type="ECO:0000313" key="3">
    <source>
        <dbReference type="EMBL" id="MFD2732722.1"/>
    </source>
</evidence>
<dbReference type="InterPro" id="IPR052063">
    <property type="entry name" value="Polysaccharide_Lyase_1"/>
</dbReference>
<name>A0ABW5TV99_9SPHI</name>
<dbReference type="InterPro" id="IPR012334">
    <property type="entry name" value="Pectin_lyas_fold"/>
</dbReference>
<organism evidence="3 4">
    <name type="scientific">Pedobacter alpinus</name>
    <dbReference type="NCBI Taxonomy" id="1590643"/>
    <lineage>
        <taxon>Bacteria</taxon>
        <taxon>Pseudomonadati</taxon>
        <taxon>Bacteroidota</taxon>
        <taxon>Sphingobacteriia</taxon>
        <taxon>Sphingobacteriales</taxon>
        <taxon>Sphingobacteriaceae</taxon>
        <taxon>Pedobacter</taxon>
    </lineage>
</organism>
<proteinExistence type="predicted"/>
<comment type="caution">
    <text evidence="3">The sequence shown here is derived from an EMBL/GenBank/DDBJ whole genome shotgun (WGS) entry which is preliminary data.</text>
</comment>